<dbReference type="Proteomes" id="UP000320042">
    <property type="component" value="Unassembled WGS sequence"/>
</dbReference>
<dbReference type="SUPFAM" id="SSF50952">
    <property type="entry name" value="Soluble quinoprotein glucose dehydrogenase"/>
    <property type="match status" value="1"/>
</dbReference>
<dbReference type="InterPro" id="IPR008979">
    <property type="entry name" value="Galactose-bd-like_sf"/>
</dbReference>
<feature type="signal peptide" evidence="2">
    <location>
        <begin position="1"/>
        <end position="19"/>
    </location>
</feature>
<evidence type="ECO:0000313" key="4">
    <source>
        <dbReference type="EMBL" id="TWR28834.1"/>
    </source>
</evidence>
<dbReference type="SUPFAM" id="SSF49785">
    <property type="entry name" value="Galactose-binding domain-like"/>
    <property type="match status" value="1"/>
</dbReference>
<proteinExistence type="predicted"/>
<dbReference type="SUPFAM" id="SSF49899">
    <property type="entry name" value="Concanavalin A-like lectins/glucanases"/>
    <property type="match status" value="2"/>
</dbReference>
<dbReference type="InterPro" id="IPR011041">
    <property type="entry name" value="Quinoprot_gluc/sorb_DH_b-prop"/>
</dbReference>
<keyword evidence="5" id="KW-1185">Reference proteome</keyword>
<feature type="chain" id="PRO_5021981972" description="SbsA Ig-like domain-containing protein" evidence="2">
    <location>
        <begin position="20"/>
        <end position="1747"/>
    </location>
</feature>
<evidence type="ECO:0000259" key="3">
    <source>
        <dbReference type="Pfam" id="PF13205"/>
    </source>
</evidence>
<dbReference type="EMBL" id="VOEJ01000005">
    <property type="protein sequence ID" value="TWR28834.1"/>
    <property type="molecule type" value="Genomic_DNA"/>
</dbReference>
<dbReference type="Gene3D" id="2.120.10.30">
    <property type="entry name" value="TolB, C-terminal domain"/>
    <property type="match status" value="1"/>
</dbReference>
<dbReference type="GO" id="GO:0004553">
    <property type="term" value="F:hydrolase activity, hydrolyzing O-glycosyl compounds"/>
    <property type="evidence" value="ECO:0007669"/>
    <property type="project" value="UniProtKB-ARBA"/>
</dbReference>
<sequence>MKKGLMLFTALFMSAKVFSSEYVIAPKSHNPQPDTCKPTSTLSCADVKVALPFSLSFDTPASGTILDKNGLGTGFRTVNTYSGARLSEDGQTPIPGVPGYDPSKITLAAGRLQIVANKGIDYLKNNNQLNLLGVQIQSGGKLQLDVKVINPYNGTQSQQAGIWFGLNDKTYIKLGVTGNKVELRKEYNDISSTTSGSANPDQRITGVISGLNTNTVWLRLLIDSVSQTAEGFYSTNGSDYTSSGKTGYTNASVSTSEMGITSGTVYAGLFASYRNGTNPVTYTFDDFSIQSVVIPPFHGCAPISTLPCASLQINLPLALSFDQPIGGTINDKNSQGTGFTTVNTLSGTRNAADGQLSVKQIPGYEPSKIKLAGGQLQLVANKGIDYLTNNNQLNLLGVQVAARGRLQLDVKVIKPYNGTQSQQAGLWYGLNDKTYIKLGITGNKVELRRELNDISSTVVGSLNPDQRITNAISGLNTDTVSLRLVIDSLSQTAEGFYSTNGTTYTSTGKTGYARPGVDISGMGVTSTIVTAGIFASYRNGTSPVNYYFDDFAVSDVSPTQRKLSFSKDTLNFTVIRSGQVIPQSVNLITTPATLAFTLTKTEASWLSLPSNPTSTLTLGAENINAAVPPGNYQALITGTADGYTPASLLINLNVIEGINNKAINVNFQAAQTVPPVEYVVDYGQAYGERTSTSQSVGLVYGWRKRTDNTPINLIGNGRLRTLPEDILLATLFHMQPNHIPGNFSGIKTEGYWELKVPNGTYDATVSVGDGTVSSSPEIHTLNIEGVNAINQFVPKGKAGDIGRFSSNTIRVTVADENLTIDADGGTNTKINFASIIPVTTAPYLYWAAANQNITIEKGTTLNKSFSVVLGSSDNLANAYSVTATYTTNAAPWLTFNSSPSGIQPAISFNYSSANALPLGTYYAKIKATSGAYSSATFTIQLNVVDGTKPYVISSNPSNASINVSLTTVSIAANNLHVPPVEGFPGGVDNASINDTTVVLYKYTDTAMEKVLGTVQGTGGGDAISFSPKSSLEANTRYKFVITSNVKSYSGAAFAPFEATFTTDAAKIDSSQFLYAQFKKVAIPGTQNIKYSSLTFGPDNKFYALRLNGIIERYDVNHDDGSLSNKKTISTLYNKYGERTAIGLAFDPRSTSSHNILWVTHSSGGFANAPAFDGNISRLEGDSLQIETLMVTKLPRSTRDHMVNSLAFGPDSALYFCQGSNSSAGEYDNDWQRKESLLAGTVMRLDINKLNGFSLPLNVQTSADQAVINSAPAALATMSDGTYNPYGIVSPLTIYASGVRNAYDLVWHSNGQLYVPTNGSGGGGNSPASVNGTRRPDGTFYNGPMIPATNNIKVQDDWLFRVNPEMPVGYYGHPNPLRGEYVINRGYADNPLYSPAIVADTRYRPAFDFGLNHSPNGALEYKSSNFNGALKGKLLVCRFSGGGDIIVLELGSSIKIDSAGSNGQAYDIIKSTTGSGNMGLVGMSGFTNPLDIVEDVTNGNLYVIEYNWNDNTNLTGQITLLKAQDQPIKPMGVLAVAASPEITDSKSMNKSHWITIMNKGEGILKVKSIQLYGEGAPAFKIAGVPLPTNNEPLALQKNSALSFRLNVTGKWLSRAMANLRITTVEDSVKELHFSHRTAAIDTPTNEVTKTTGYTEVSKTERKLLVYPNPSNGAPIFINLKNFNKNEAVSLLLYDGNGRLLKTIRAVTDLNGEFNTTFTIEKQNESGSFYIVRAVYASGSKYAKLIVTR</sequence>
<organism evidence="4 5">
    <name type="scientific">Mucilaginibacter pallidiroseus</name>
    <dbReference type="NCBI Taxonomy" id="2599295"/>
    <lineage>
        <taxon>Bacteria</taxon>
        <taxon>Pseudomonadati</taxon>
        <taxon>Bacteroidota</taxon>
        <taxon>Sphingobacteriia</taxon>
        <taxon>Sphingobacteriales</taxon>
        <taxon>Sphingobacteriaceae</taxon>
        <taxon>Mucilaginibacter</taxon>
    </lineage>
</organism>
<dbReference type="PANTHER" id="PTHR19328:SF75">
    <property type="entry name" value="ALDOSE SUGAR DEHYDROGENASE YLII"/>
    <property type="match status" value="1"/>
</dbReference>
<dbReference type="GO" id="GO:0005975">
    <property type="term" value="P:carbohydrate metabolic process"/>
    <property type="evidence" value="ECO:0007669"/>
    <property type="project" value="UniProtKB-ARBA"/>
</dbReference>
<keyword evidence="1 2" id="KW-0732">Signal</keyword>
<dbReference type="Gene3D" id="2.60.120.200">
    <property type="match status" value="2"/>
</dbReference>
<dbReference type="RefSeq" id="WP_146382019.1">
    <property type="nucleotide sequence ID" value="NZ_VOEJ01000005.1"/>
</dbReference>
<gene>
    <name evidence="4" type="ORF">FPZ43_11225</name>
</gene>
<dbReference type="Pfam" id="PF13205">
    <property type="entry name" value="Big_5"/>
    <property type="match status" value="1"/>
</dbReference>
<feature type="domain" description="SbsA Ig-like" evidence="3">
    <location>
        <begin position="945"/>
        <end position="1062"/>
    </location>
</feature>
<dbReference type="InterPro" id="IPR013320">
    <property type="entry name" value="ConA-like_dom_sf"/>
</dbReference>
<dbReference type="OrthoDB" id="1491481at2"/>
<name>A0A563UBX1_9SPHI</name>
<evidence type="ECO:0000256" key="2">
    <source>
        <dbReference type="SAM" id="SignalP"/>
    </source>
</evidence>
<dbReference type="PANTHER" id="PTHR19328">
    <property type="entry name" value="HEDGEHOG-INTERACTING PROTEIN"/>
    <property type="match status" value="1"/>
</dbReference>
<dbReference type="InterPro" id="IPR032812">
    <property type="entry name" value="SbsA_Ig"/>
</dbReference>
<protein>
    <recommendedName>
        <fullName evidence="3">SbsA Ig-like domain-containing protein</fullName>
    </recommendedName>
</protein>
<accession>A0A563UBX1</accession>
<comment type="caution">
    <text evidence="4">The sequence shown here is derived from an EMBL/GenBank/DDBJ whole genome shotgun (WGS) entry which is preliminary data.</text>
</comment>
<reference evidence="4 5" key="1">
    <citation type="submission" date="2019-07" db="EMBL/GenBank/DDBJ databases">
        <authorList>
            <person name="Kim J."/>
        </authorList>
    </citation>
    <scope>NUCLEOTIDE SEQUENCE [LARGE SCALE GENOMIC DNA]</scope>
    <source>
        <strain evidence="5">dk17</strain>
    </source>
</reference>
<evidence type="ECO:0000256" key="1">
    <source>
        <dbReference type="ARBA" id="ARBA00022729"/>
    </source>
</evidence>
<dbReference type="InterPro" id="IPR011042">
    <property type="entry name" value="6-blade_b-propeller_TolB-like"/>
</dbReference>
<dbReference type="Gene3D" id="2.60.120.430">
    <property type="entry name" value="Galactose-binding lectin"/>
    <property type="match status" value="1"/>
</dbReference>
<evidence type="ECO:0000313" key="5">
    <source>
        <dbReference type="Proteomes" id="UP000320042"/>
    </source>
</evidence>